<organism evidence="2 3">
    <name type="scientific">Acetobacter aceti NBRC 14818</name>
    <dbReference type="NCBI Taxonomy" id="887700"/>
    <lineage>
        <taxon>Bacteria</taxon>
        <taxon>Pseudomonadati</taxon>
        <taxon>Pseudomonadota</taxon>
        <taxon>Alphaproteobacteria</taxon>
        <taxon>Acetobacterales</taxon>
        <taxon>Acetobacteraceae</taxon>
        <taxon>Acetobacter</taxon>
        <taxon>Acetobacter subgen. Acetobacter</taxon>
    </lineage>
</organism>
<reference evidence="2 3" key="1">
    <citation type="journal article" date="2011" name="Microbiology">
        <title>Transcriptome response to different carbon sources in Acetobacter aceti.</title>
        <authorList>
            <person name="Sakurai K."/>
            <person name="Arai H."/>
            <person name="Ishii M."/>
            <person name="Igarashi Y."/>
        </authorList>
    </citation>
    <scope>NUCLEOTIDE SEQUENCE [LARGE SCALE GENOMIC DNA]</scope>
    <source>
        <strain evidence="2 3">NBRC 14818</strain>
    </source>
</reference>
<proteinExistence type="predicted"/>
<accession>A0AB33IF08</accession>
<dbReference type="EMBL" id="AP023410">
    <property type="protein sequence ID" value="BCK76476.1"/>
    <property type="molecule type" value="Genomic_DNA"/>
</dbReference>
<sequence length="71" mass="7933">MGIEPDSQDASECITNRYKIQMVIKEPFSVLLTATLLNACFKRDTKRDMQGYESARTTPSDSSPSRYPQGG</sequence>
<feature type="compositionally biased region" description="Polar residues" evidence="1">
    <location>
        <begin position="55"/>
        <end position="71"/>
    </location>
</feature>
<protein>
    <submittedName>
        <fullName evidence="2">Uncharacterized protein</fullName>
    </submittedName>
</protein>
<evidence type="ECO:0000313" key="3">
    <source>
        <dbReference type="Proteomes" id="UP000516424"/>
    </source>
</evidence>
<dbReference type="Proteomes" id="UP000516424">
    <property type="component" value="Chromosome"/>
</dbReference>
<gene>
    <name evidence="2" type="ORF">EMQ_2082</name>
</gene>
<dbReference type="AlphaFoldDB" id="A0AB33IF08"/>
<keyword evidence="3" id="KW-1185">Reference proteome</keyword>
<evidence type="ECO:0000313" key="2">
    <source>
        <dbReference type="EMBL" id="BCK76476.1"/>
    </source>
</evidence>
<evidence type="ECO:0000256" key="1">
    <source>
        <dbReference type="SAM" id="MobiDB-lite"/>
    </source>
</evidence>
<feature type="region of interest" description="Disordered" evidence="1">
    <location>
        <begin position="48"/>
        <end position="71"/>
    </location>
</feature>
<name>A0AB33IF08_ACEAC</name>